<feature type="region of interest" description="Disordered" evidence="5">
    <location>
        <begin position="847"/>
        <end position="902"/>
    </location>
</feature>
<keyword evidence="3 4" id="KW-0539">Nucleus</keyword>
<dbReference type="PANTHER" id="PTHR19980">
    <property type="entry name" value="RNA CLEAVAGE STIMULATION FACTOR"/>
    <property type="match status" value="1"/>
</dbReference>
<feature type="compositionally biased region" description="Basic and acidic residues" evidence="5">
    <location>
        <begin position="22"/>
        <end position="38"/>
    </location>
</feature>
<feature type="domain" description="Suppressor of forked" evidence="6">
    <location>
        <begin position="189"/>
        <end position="809"/>
    </location>
</feature>
<keyword evidence="8" id="KW-1185">Reference proteome</keyword>
<comment type="caution">
    <text evidence="7">The sequence shown here is derived from an EMBL/GenBank/DDBJ whole genome shotgun (WGS) entry which is preliminary data.</text>
</comment>
<feature type="compositionally biased region" description="Polar residues" evidence="5">
    <location>
        <begin position="70"/>
        <end position="84"/>
    </location>
</feature>
<dbReference type="Proteomes" id="UP001172155">
    <property type="component" value="Unassembled WGS sequence"/>
</dbReference>
<dbReference type="GO" id="GO:0180010">
    <property type="term" value="P:co-transcriptional mRNA 3'-end processing, cleavage and polyadenylation pathway"/>
    <property type="evidence" value="ECO:0007669"/>
    <property type="project" value="UniProtKB-UniRule"/>
</dbReference>
<dbReference type="SUPFAM" id="SSF48452">
    <property type="entry name" value="TPR-like"/>
    <property type="match status" value="2"/>
</dbReference>
<accession>A0AA40F2I5</accession>
<dbReference type="AlphaFoldDB" id="A0AA40F2I5"/>
<comment type="function">
    <text evidence="1 4">Component of the cleavage factor IA (CFIA) complex, which is involved in the endonucleolytic cleavage during polyadenylation-dependent pre-mRNA 3'-end formation.</text>
</comment>
<reference evidence="7" key="1">
    <citation type="submission" date="2023-06" db="EMBL/GenBank/DDBJ databases">
        <title>Genome-scale phylogeny and comparative genomics of the fungal order Sordariales.</title>
        <authorList>
            <consortium name="Lawrence Berkeley National Laboratory"/>
            <person name="Hensen N."/>
            <person name="Bonometti L."/>
            <person name="Westerberg I."/>
            <person name="Brannstrom I.O."/>
            <person name="Guillou S."/>
            <person name="Cros-Aarteil S."/>
            <person name="Calhoun S."/>
            <person name="Haridas S."/>
            <person name="Kuo A."/>
            <person name="Mondo S."/>
            <person name="Pangilinan J."/>
            <person name="Riley R."/>
            <person name="LaButti K."/>
            <person name="Andreopoulos B."/>
            <person name="Lipzen A."/>
            <person name="Chen C."/>
            <person name="Yanf M."/>
            <person name="Daum C."/>
            <person name="Ng V."/>
            <person name="Clum A."/>
            <person name="Steindorff A."/>
            <person name="Ohm R."/>
            <person name="Martin F."/>
            <person name="Silar P."/>
            <person name="Natvig D."/>
            <person name="Lalanne C."/>
            <person name="Gautier V."/>
            <person name="Ament-velasquez S.L."/>
            <person name="Kruys A."/>
            <person name="Hutchinson M.I."/>
            <person name="Powell A.J."/>
            <person name="Barry K."/>
            <person name="Miller A.N."/>
            <person name="Grigoriev I.V."/>
            <person name="Debuchy R."/>
            <person name="Gladieux P."/>
            <person name="Thoren M.H."/>
            <person name="Johannesson H."/>
        </authorList>
    </citation>
    <scope>NUCLEOTIDE SEQUENCE</scope>
    <source>
        <strain evidence="7">SMH3187-1</strain>
    </source>
</reference>
<evidence type="ECO:0000256" key="5">
    <source>
        <dbReference type="SAM" id="MobiDB-lite"/>
    </source>
</evidence>
<feature type="region of interest" description="Disordered" evidence="5">
    <location>
        <begin position="592"/>
        <end position="620"/>
    </location>
</feature>
<dbReference type="GO" id="GO:0003729">
    <property type="term" value="F:mRNA binding"/>
    <property type="evidence" value="ECO:0007669"/>
    <property type="project" value="TreeGrafter"/>
</dbReference>
<feature type="compositionally biased region" description="Pro residues" evidence="5">
    <location>
        <begin position="1052"/>
        <end position="1064"/>
    </location>
</feature>
<dbReference type="Pfam" id="PF05843">
    <property type="entry name" value="Suf"/>
    <property type="match status" value="1"/>
</dbReference>
<dbReference type="InterPro" id="IPR003107">
    <property type="entry name" value="HAT"/>
</dbReference>
<proteinExistence type="predicted"/>
<evidence type="ECO:0000259" key="6">
    <source>
        <dbReference type="Pfam" id="PF05843"/>
    </source>
</evidence>
<dbReference type="EMBL" id="JAUKUD010000003">
    <property type="protein sequence ID" value="KAK0749886.1"/>
    <property type="molecule type" value="Genomic_DNA"/>
</dbReference>
<feature type="compositionally biased region" description="Basic and acidic residues" evidence="5">
    <location>
        <begin position="873"/>
        <end position="885"/>
    </location>
</feature>
<evidence type="ECO:0000256" key="2">
    <source>
        <dbReference type="ARBA" id="ARBA00022737"/>
    </source>
</evidence>
<evidence type="ECO:0000313" key="8">
    <source>
        <dbReference type="Proteomes" id="UP001172155"/>
    </source>
</evidence>
<feature type="compositionally biased region" description="Pro residues" evidence="5">
    <location>
        <begin position="1081"/>
        <end position="1094"/>
    </location>
</feature>
<feature type="compositionally biased region" description="Acidic residues" evidence="5">
    <location>
        <begin position="113"/>
        <end position="126"/>
    </location>
</feature>
<dbReference type="InterPro" id="IPR008847">
    <property type="entry name" value="Suf"/>
</dbReference>
<comment type="subcellular location">
    <subcellularLocation>
        <location evidence="4">Nucleus</location>
    </subcellularLocation>
    <subcellularLocation>
        <location evidence="4">Cytoplasm</location>
    </subcellularLocation>
    <text evidence="4">Nucleus and/or cytoplasm.</text>
</comment>
<keyword evidence="2" id="KW-0677">Repeat</keyword>
<dbReference type="SMART" id="SM00386">
    <property type="entry name" value="HAT"/>
    <property type="match status" value="4"/>
</dbReference>
<name>A0AA40F2I5_9PEZI</name>
<keyword evidence="4" id="KW-0963">Cytoplasm</keyword>
<dbReference type="Gene3D" id="1.25.40.1040">
    <property type="match status" value="1"/>
</dbReference>
<evidence type="ECO:0000256" key="1">
    <source>
        <dbReference type="ARBA" id="ARBA00002863"/>
    </source>
</evidence>
<dbReference type="GO" id="GO:0005737">
    <property type="term" value="C:cytoplasm"/>
    <property type="evidence" value="ECO:0007669"/>
    <property type="project" value="UniProtKB-SubCell"/>
</dbReference>
<feature type="compositionally biased region" description="Polar residues" evidence="5">
    <location>
        <begin position="1025"/>
        <end position="1037"/>
    </location>
</feature>
<evidence type="ECO:0000256" key="3">
    <source>
        <dbReference type="ARBA" id="ARBA00023242"/>
    </source>
</evidence>
<dbReference type="PANTHER" id="PTHR19980:SF0">
    <property type="entry name" value="CLEAVAGE STIMULATION FACTOR SUBUNIT 3"/>
    <property type="match status" value="1"/>
</dbReference>
<feature type="region of interest" description="Disordered" evidence="5">
    <location>
        <begin position="1"/>
        <end position="187"/>
    </location>
</feature>
<protein>
    <recommendedName>
        <fullName evidence="4">mRNA 3'-end-processing protein RNA14</fullName>
    </recommendedName>
</protein>
<sequence length="1103" mass="123236">MAEYDPAHQGGAWNVNEGYGAHGEHEQQEHIQQHSTHEDEAEYTIAPNALGDGSSQDGSTDDVGDYDPASVTSAPVLDSSSLQTPAEGDAPRKPSPQTFAKKSRAVGGFLVGDSDDEDSDSDEEDAPVAASGGPAPGPSSLPIVSHPAANNSAPSNESPAPQVNKTVDGPTQDTGHASPNPGVPAPTDRITFLEARVTDDPRGAMDEWLGLFQEYRNTGDVENLRKAYNRFVAVFPQAAEIWIAQIDLESNLNSFTDVERLFGLCLLGTPNVELWTKYLDYVRRRNDLSDSTGKARQTVAQAYEFVISNIGLDKDSGKIWADYIQFLKFGPGVVGGSQWQDQQKMDQLRKAYQRAICVPISNVNTLWKEYDQFENGLNKLTGRKYLAEKSPSYMSAKSANTALDHITRNLSRHSLPRLPPAPGFDGYQEYIEQVEIWKKWIAWEKTDPLDIRDDKEQPGLFQKRILYVYNQALMALRFWPETWVEAAQWCLDENVTVTENKATKDGKTHALDFLLRGIEANPESVLLALKHADFIESTYPIEENDEAKVARGEAVKAPYHKVLDTLYDIIRRLKERETVDIARAKEAVAAQDASIRKSLEDDDDDEGMQPNRENPLTNERVERIQQSYSAQTQVLSRTVSFVWIALIRAMRRIQGKGKPNTPLGGMRQAFADARQRGRLTSDVYAAVAQLEWNIYKDPAGGKIFDRGARLFPEDENFTLENIKYLHSRDDFTNARVLFETVVNRLTQKPQSVHKAKPLYAYFHKYEAQFGELAQIAKLERRMAELFPEDPKLAQFSARYSTDKFDPIAAKVIVSPTVQLRPKLLPMHHLPDQPPSLRNSPHPVTLMARNSPRPQFLPVPNSPKRAAPAEDFEEPPRKIQRNDYQDFQRGASPLKGAAGRRLDQQRRLQGQNAATYSVPATPIARDITFLMGLIPRADLYDYHRINPHKMVGLLQDTMVPEYSAWKASRDDSRGGQSQAHHRHVSTDQSGQYGFHNREDPVSQGRPISPYVGDGSRGRLVTGPTPYRQSSLRPGSSGSYEPPPAAYGQQAAPPQVPQHYNPPPVPVMSGQYDSPGWQQYGAPQPPANYGAPPPPQQQGFARYPY</sequence>
<evidence type="ECO:0000313" key="7">
    <source>
        <dbReference type="EMBL" id="KAK0749886.1"/>
    </source>
</evidence>
<dbReference type="InterPro" id="IPR045243">
    <property type="entry name" value="Rna14-like"/>
</dbReference>
<dbReference type="InterPro" id="IPR011990">
    <property type="entry name" value="TPR-like_helical_dom_sf"/>
</dbReference>
<evidence type="ECO:0000256" key="4">
    <source>
        <dbReference type="RuleBase" id="RU369035"/>
    </source>
</evidence>
<feature type="region of interest" description="Disordered" evidence="5">
    <location>
        <begin position="965"/>
        <end position="1103"/>
    </location>
</feature>
<gene>
    <name evidence="7" type="ORF">B0T18DRAFT_320749</name>
</gene>
<dbReference type="GO" id="GO:0005634">
    <property type="term" value="C:nucleus"/>
    <property type="evidence" value="ECO:0007669"/>
    <property type="project" value="UniProtKB-SubCell"/>
</dbReference>
<feature type="compositionally biased region" description="Polar residues" evidence="5">
    <location>
        <begin position="148"/>
        <end position="177"/>
    </location>
</feature>
<organism evidence="7 8">
    <name type="scientific">Schizothecium vesticola</name>
    <dbReference type="NCBI Taxonomy" id="314040"/>
    <lineage>
        <taxon>Eukaryota</taxon>
        <taxon>Fungi</taxon>
        <taxon>Dikarya</taxon>
        <taxon>Ascomycota</taxon>
        <taxon>Pezizomycotina</taxon>
        <taxon>Sordariomycetes</taxon>
        <taxon>Sordariomycetidae</taxon>
        <taxon>Sordariales</taxon>
        <taxon>Schizotheciaceae</taxon>
        <taxon>Schizothecium</taxon>
    </lineage>
</organism>
<keyword evidence="4" id="KW-0507">mRNA processing</keyword>